<feature type="region of interest" description="Disordered" evidence="10">
    <location>
        <begin position="280"/>
        <end position="314"/>
    </location>
</feature>
<evidence type="ECO:0000256" key="6">
    <source>
        <dbReference type="ARBA" id="ARBA00022960"/>
    </source>
</evidence>
<proteinExistence type="inferred from homology"/>
<keyword evidence="8 9" id="KW-0961">Cell wall biogenesis/degradation</keyword>
<dbReference type="GO" id="GO:0071972">
    <property type="term" value="F:peptidoglycan L,D-transpeptidase activity"/>
    <property type="evidence" value="ECO:0007669"/>
    <property type="project" value="TreeGrafter"/>
</dbReference>
<dbReference type="InterPro" id="IPR050979">
    <property type="entry name" value="LD-transpeptidase"/>
</dbReference>
<keyword evidence="14" id="KW-1185">Reference proteome</keyword>
<feature type="chain" id="PRO_5005504117" evidence="11">
    <location>
        <begin position="25"/>
        <end position="314"/>
    </location>
</feature>
<dbReference type="InterPro" id="IPR038063">
    <property type="entry name" value="Transpep_catalytic_dom"/>
</dbReference>
<feature type="active site" description="Nucleophile" evidence="9">
    <location>
        <position position="150"/>
    </location>
</feature>
<dbReference type="CDD" id="cd16913">
    <property type="entry name" value="YkuD_like"/>
    <property type="match status" value="1"/>
</dbReference>
<dbReference type="GO" id="GO:0008360">
    <property type="term" value="P:regulation of cell shape"/>
    <property type="evidence" value="ECO:0007669"/>
    <property type="project" value="UniProtKB-UniRule"/>
</dbReference>
<evidence type="ECO:0000256" key="7">
    <source>
        <dbReference type="ARBA" id="ARBA00022984"/>
    </source>
</evidence>
<dbReference type="PANTHER" id="PTHR30582:SF24">
    <property type="entry name" value="L,D-TRANSPEPTIDASE ERFK_SRFK-RELATED"/>
    <property type="match status" value="1"/>
</dbReference>
<dbReference type="Gene3D" id="2.40.440.10">
    <property type="entry name" value="L,D-transpeptidase catalytic domain-like"/>
    <property type="match status" value="1"/>
</dbReference>
<keyword evidence="4" id="KW-0808">Transferase</keyword>
<dbReference type="OrthoDB" id="9787225at2"/>
<feature type="signal peptide" evidence="11">
    <location>
        <begin position="1"/>
        <end position="24"/>
    </location>
</feature>
<evidence type="ECO:0000256" key="11">
    <source>
        <dbReference type="SAM" id="SignalP"/>
    </source>
</evidence>
<comment type="pathway">
    <text evidence="1 9">Cell wall biogenesis; peptidoglycan biosynthesis.</text>
</comment>
<gene>
    <name evidence="13" type="ORF">Ga0061063_2525</name>
</gene>
<dbReference type="EMBL" id="CYHA01000007">
    <property type="protein sequence ID" value="CUA85924.1"/>
    <property type="molecule type" value="Genomic_DNA"/>
</dbReference>
<evidence type="ECO:0000256" key="8">
    <source>
        <dbReference type="ARBA" id="ARBA00023316"/>
    </source>
</evidence>
<evidence type="ECO:0000259" key="12">
    <source>
        <dbReference type="PROSITE" id="PS52029"/>
    </source>
</evidence>
<dbReference type="GO" id="GO:0018104">
    <property type="term" value="P:peptidoglycan-protein cross-linking"/>
    <property type="evidence" value="ECO:0007669"/>
    <property type="project" value="TreeGrafter"/>
</dbReference>
<comment type="similarity">
    <text evidence="2">Belongs to the YkuD family.</text>
</comment>
<evidence type="ECO:0000256" key="9">
    <source>
        <dbReference type="PROSITE-ProRule" id="PRU01373"/>
    </source>
</evidence>
<feature type="domain" description="L,D-TPase catalytic" evidence="12">
    <location>
        <begin position="38"/>
        <end position="174"/>
    </location>
</feature>
<feature type="active site" description="Proton donor/acceptor" evidence="9">
    <location>
        <position position="134"/>
    </location>
</feature>
<evidence type="ECO:0000256" key="1">
    <source>
        <dbReference type="ARBA" id="ARBA00004752"/>
    </source>
</evidence>
<feature type="compositionally biased region" description="Low complexity" evidence="10">
    <location>
        <begin position="288"/>
        <end position="314"/>
    </location>
</feature>
<dbReference type="AlphaFoldDB" id="A0A0K6H4L1"/>
<dbReference type="RefSeq" id="WP_082446445.1">
    <property type="nucleotide sequence ID" value="NZ_CYHA01000007.1"/>
</dbReference>
<evidence type="ECO:0000313" key="13">
    <source>
        <dbReference type="EMBL" id="CUA85924.1"/>
    </source>
</evidence>
<dbReference type="GO" id="GO:0016757">
    <property type="term" value="F:glycosyltransferase activity"/>
    <property type="evidence" value="ECO:0007669"/>
    <property type="project" value="UniProtKB-KW"/>
</dbReference>
<dbReference type="Proteomes" id="UP000243535">
    <property type="component" value="Unassembled WGS sequence"/>
</dbReference>
<dbReference type="GO" id="GO:0005576">
    <property type="term" value="C:extracellular region"/>
    <property type="evidence" value="ECO:0007669"/>
    <property type="project" value="TreeGrafter"/>
</dbReference>
<dbReference type="STRING" id="375574.GCA_001418035_02301"/>
<dbReference type="GO" id="GO:0071555">
    <property type="term" value="P:cell wall organization"/>
    <property type="evidence" value="ECO:0007669"/>
    <property type="project" value="UniProtKB-UniRule"/>
</dbReference>
<dbReference type="SUPFAM" id="SSF141523">
    <property type="entry name" value="L,D-transpeptidase catalytic domain-like"/>
    <property type="match status" value="1"/>
</dbReference>
<organism evidence="13 14">
    <name type="scientific">Gulbenkiania indica</name>
    <dbReference type="NCBI Taxonomy" id="375574"/>
    <lineage>
        <taxon>Bacteria</taxon>
        <taxon>Pseudomonadati</taxon>
        <taxon>Pseudomonadota</taxon>
        <taxon>Betaproteobacteria</taxon>
        <taxon>Neisseriales</taxon>
        <taxon>Chromobacteriaceae</taxon>
        <taxon>Gulbenkiania</taxon>
    </lineage>
</organism>
<keyword evidence="6 9" id="KW-0133">Cell shape</keyword>
<name>A0A0K6H4L1_9NEIS</name>
<dbReference type="InterPro" id="IPR005490">
    <property type="entry name" value="LD_TPept_cat_dom"/>
</dbReference>
<keyword evidence="3" id="KW-0328">Glycosyltransferase</keyword>
<sequence length="314" mass="33602">MSGRIKWRALVALCGISWASLTAAGTPQPDVPISPQGLHVVVNLPQTRLFLYQDGTLVKSYPVAVGKMLTKTPTGDFSITGVYRAPSWHVPKSIQEEMRRQGKPVQTVVPPGPQNPLGPVFIRFGEPRLGLGFHGTNAPGSVPGFRSHGCVRLKNEDALELAGTVYNGAAVTVAYQTVLLNEDDAGELWLTALRNPYKGEDPSYPMLADTLLNWQREKAVAVHGKRVDLALRERSGKPVCLTCTRSDGARINGQLTALRWLNPSAPVSPGLPDVPMDISAPIQQGTGSMAPARKPRPSAAAPASRPMATRAIGA</sequence>
<protein>
    <submittedName>
        <fullName evidence="13">L,D-transpeptidase catalytic domain</fullName>
    </submittedName>
</protein>
<evidence type="ECO:0000256" key="2">
    <source>
        <dbReference type="ARBA" id="ARBA00005992"/>
    </source>
</evidence>
<evidence type="ECO:0000256" key="10">
    <source>
        <dbReference type="SAM" id="MobiDB-lite"/>
    </source>
</evidence>
<evidence type="ECO:0000313" key="14">
    <source>
        <dbReference type="Proteomes" id="UP000243535"/>
    </source>
</evidence>
<evidence type="ECO:0000256" key="4">
    <source>
        <dbReference type="ARBA" id="ARBA00022679"/>
    </source>
</evidence>
<keyword evidence="7 9" id="KW-0573">Peptidoglycan synthesis</keyword>
<evidence type="ECO:0000256" key="5">
    <source>
        <dbReference type="ARBA" id="ARBA00022801"/>
    </source>
</evidence>
<dbReference type="PROSITE" id="PS52029">
    <property type="entry name" value="LD_TPASE"/>
    <property type="match status" value="1"/>
</dbReference>
<accession>A0A0K6H4L1</accession>
<keyword evidence="11" id="KW-0732">Signal</keyword>
<dbReference type="PANTHER" id="PTHR30582">
    <property type="entry name" value="L,D-TRANSPEPTIDASE"/>
    <property type="match status" value="1"/>
</dbReference>
<dbReference type="Pfam" id="PF03734">
    <property type="entry name" value="YkuD"/>
    <property type="match status" value="1"/>
</dbReference>
<evidence type="ECO:0000256" key="3">
    <source>
        <dbReference type="ARBA" id="ARBA00022676"/>
    </source>
</evidence>
<reference evidence="14" key="1">
    <citation type="submission" date="2015-08" db="EMBL/GenBank/DDBJ databases">
        <authorList>
            <person name="Varghese N."/>
        </authorList>
    </citation>
    <scope>NUCLEOTIDE SEQUENCE [LARGE SCALE GENOMIC DNA]</scope>
    <source>
        <strain evidence="14">DSM 17901</strain>
    </source>
</reference>
<dbReference type="UniPathway" id="UPA00219"/>
<keyword evidence="5" id="KW-0378">Hydrolase</keyword>